<accession>A0A060RD63</accession>
<dbReference type="EMBL" id="HG934468">
    <property type="protein sequence ID" value="CDN31933.1"/>
    <property type="molecule type" value="Genomic_DNA"/>
</dbReference>
<dbReference type="OrthoDB" id="9801008at2"/>
<dbReference type="Proteomes" id="UP000027616">
    <property type="component" value="Chromosome I"/>
</dbReference>
<reference evidence="3" key="1">
    <citation type="submission" date="2014-01" db="EMBL/GenBank/DDBJ databases">
        <authorList>
            <person name="Nelson M."/>
        </authorList>
    </citation>
    <scope>NUCLEOTIDE SEQUENCE</scope>
</reference>
<keyword evidence="4" id="KW-1185">Reference proteome</keyword>
<proteinExistence type="predicted"/>
<dbReference type="InterPro" id="IPR025868">
    <property type="entry name" value="Zn_ribbon_dom_put"/>
</dbReference>
<feature type="domain" description="Putative zinc ribbon" evidence="1">
    <location>
        <begin position="5"/>
        <end position="88"/>
    </location>
</feature>
<organism evidence="3 4">
    <name type="scientific">Mucinivorans hirudinis</name>
    <dbReference type="NCBI Taxonomy" id="1433126"/>
    <lineage>
        <taxon>Bacteria</taxon>
        <taxon>Pseudomonadati</taxon>
        <taxon>Bacteroidota</taxon>
        <taxon>Bacteroidia</taxon>
        <taxon>Bacteroidales</taxon>
        <taxon>Rikenellaceae</taxon>
        <taxon>Mucinivorans</taxon>
    </lineage>
</organism>
<protein>
    <submittedName>
        <fullName evidence="3">Zinc finger domain-containing protein</fullName>
    </submittedName>
</protein>
<dbReference type="STRING" id="1433126.BN938_1728"/>
<dbReference type="HOGENOM" id="CLU_175260_0_0_10"/>
<sequence>MEQKICQSCGMPMVTPEEFGTNNDGSLNQDYCCYCYKDGNFTSQFTMDEMIAHCAQYVEDFNSDSDTKLTKEQAIEQMKQDFPTLKRWSK</sequence>
<name>A0A060RD63_9BACT</name>
<dbReference type="EMBL" id="HG934468">
    <property type="protein sequence ID" value="CDN31808.1"/>
    <property type="molecule type" value="Genomic_DNA"/>
</dbReference>
<dbReference type="AlphaFoldDB" id="A0A060RD63"/>
<reference evidence="3 4" key="2">
    <citation type="journal article" date="2015" name="Genome Announc.">
        <title>Complete Genome Sequence of the Novel Leech Symbiont Mucinivorans hirudinis M3T.</title>
        <authorList>
            <person name="Nelson M.C."/>
            <person name="Bomar L."/>
            <person name="Graf J."/>
        </authorList>
    </citation>
    <scope>NUCLEOTIDE SEQUENCE [LARGE SCALE GENOMIC DNA]</scope>
    <source>
        <strain evidence="4">M3</strain>
    </source>
</reference>
<evidence type="ECO:0000313" key="2">
    <source>
        <dbReference type="EMBL" id="CDN31808.1"/>
    </source>
</evidence>
<gene>
    <name evidence="2" type="ORF">BN938_1728</name>
    <name evidence="3" type="ORF">BN938_1853</name>
</gene>
<dbReference type="KEGG" id="rbc:BN938_1728"/>
<dbReference type="Pfam" id="PF12674">
    <property type="entry name" value="Zn_ribbon_2"/>
    <property type="match status" value="1"/>
</dbReference>
<dbReference type="KEGG" id="rbc:BN938_1853"/>
<evidence type="ECO:0000313" key="3">
    <source>
        <dbReference type="EMBL" id="CDN31933.1"/>
    </source>
</evidence>
<evidence type="ECO:0000313" key="4">
    <source>
        <dbReference type="Proteomes" id="UP000027616"/>
    </source>
</evidence>
<evidence type="ECO:0000259" key="1">
    <source>
        <dbReference type="Pfam" id="PF12674"/>
    </source>
</evidence>
<dbReference type="eggNOG" id="COG3153">
    <property type="taxonomic scope" value="Bacteria"/>
</dbReference>